<name>A0A139XHP0_9CYAN</name>
<accession>A0A139XHP0</accession>
<evidence type="ECO:0000313" key="2">
    <source>
        <dbReference type="Proteomes" id="UP000076925"/>
    </source>
</evidence>
<gene>
    <name evidence="1" type="ORF">WA1_01370</name>
</gene>
<sequence>MLPANFKVYVRDNVVVNVSYPGFEEKTLPTVNKFIGYPGCYVAAYSRRKEKSVYSVGGDIYVMGQVRVPGGYQERICLPVGYEKVDISADPKFKLIFAKLLPSACKEGCWAGGDTGGWFGIQ</sequence>
<organism evidence="1 2">
    <name type="scientific">Scytonema hofmannii PCC 7110</name>
    <dbReference type="NCBI Taxonomy" id="128403"/>
    <lineage>
        <taxon>Bacteria</taxon>
        <taxon>Bacillati</taxon>
        <taxon>Cyanobacteriota</taxon>
        <taxon>Cyanophyceae</taxon>
        <taxon>Nostocales</taxon>
        <taxon>Scytonemataceae</taxon>
        <taxon>Scytonema</taxon>
    </lineage>
</organism>
<dbReference type="EMBL" id="ANNX02000012">
    <property type="protein sequence ID" value="KYC44214.1"/>
    <property type="molecule type" value="Genomic_DNA"/>
</dbReference>
<dbReference type="OrthoDB" id="5647795at2"/>
<keyword evidence="2" id="KW-1185">Reference proteome</keyword>
<reference evidence="1 2" key="1">
    <citation type="journal article" date="2013" name="Genome Biol. Evol.">
        <title>Genomes of Stigonematalean cyanobacteria (subsection V) and the evolution of oxygenic photosynthesis from prokaryotes to plastids.</title>
        <authorList>
            <person name="Dagan T."/>
            <person name="Roettger M."/>
            <person name="Stucken K."/>
            <person name="Landan G."/>
            <person name="Koch R."/>
            <person name="Major P."/>
            <person name="Gould S.B."/>
            <person name="Goremykin V.V."/>
            <person name="Rippka R."/>
            <person name="Tandeau de Marsac N."/>
            <person name="Gugger M."/>
            <person name="Lockhart P.J."/>
            <person name="Allen J.F."/>
            <person name="Brune I."/>
            <person name="Maus I."/>
            <person name="Puhler A."/>
            <person name="Martin W.F."/>
        </authorList>
    </citation>
    <scope>NUCLEOTIDE SEQUENCE [LARGE SCALE GENOMIC DNA]</scope>
    <source>
        <strain evidence="1 2">PCC 7110</strain>
    </source>
</reference>
<evidence type="ECO:0000313" key="1">
    <source>
        <dbReference type="EMBL" id="KYC44214.1"/>
    </source>
</evidence>
<protein>
    <submittedName>
        <fullName evidence="1">Uncharacterized protein</fullName>
    </submittedName>
</protein>
<proteinExistence type="predicted"/>
<dbReference type="Proteomes" id="UP000076925">
    <property type="component" value="Unassembled WGS sequence"/>
</dbReference>
<comment type="caution">
    <text evidence="1">The sequence shown here is derived from an EMBL/GenBank/DDBJ whole genome shotgun (WGS) entry which is preliminary data.</text>
</comment>
<dbReference type="AlphaFoldDB" id="A0A139XHP0"/>